<protein>
    <submittedName>
        <fullName evidence="3">Uncharacterized protein</fullName>
    </submittedName>
</protein>
<dbReference type="GO" id="GO:0005507">
    <property type="term" value="F:copper ion binding"/>
    <property type="evidence" value="ECO:0007669"/>
    <property type="project" value="TreeGrafter"/>
</dbReference>
<proteinExistence type="inferred from homology"/>
<name>A0A3S1ACG8_ELYCH</name>
<dbReference type="Pfam" id="PF03091">
    <property type="entry name" value="CutA1"/>
    <property type="match status" value="1"/>
</dbReference>
<keyword evidence="2" id="KW-0812">Transmembrane</keyword>
<keyword evidence="2" id="KW-0472">Membrane</keyword>
<sequence>NKELLVNQRKPSNTVGKVDNPLPRRAVVFAPVFIFVLILGVNYYMPLLFSFLRRVATMSEAQRYVSGTASMAFVTVPSMEVAKKLAGDLVKKRLAACVNIIPGVTSVYEWEGKIEEDSELILMVKTLTNKVDELSEYVKNNHPYDCAEVISSPIDNGNAPYLKWISQTVLGESDKKN</sequence>
<dbReference type="STRING" id="188477.A0A3S1ACG8"/>
<comment type="similarity">
    <text evidence="1">Belongs to the CutA family.</text>
</comment>
<dbReference type="InterPro" id="IPR015867">
    <property type="entry name" value="N-reg_PII/ATP_PRibTrfase_C"/>
</dbReference>
<reference evidence="3 4" key="1">
    <citation type="submission" date="2019-01" db="EMBL/GenBank/DDBJ databases">
        <title>A draft genome assembly of the solar-powered sea slug Elysia chlorotica.</title>
        <authorList>
            <person name="Cai H."/>
            <person name="Li Q."/>
            <person name="Fang X."/>
            <person name="Li J."/>
            <person name="Curtis N.E."/>
            <person name="Altenburger A."/>
            <person name="Shibata T."/>
            <person name="Feng M."/>
            <person name="Maeda T."/>
            <person name="Schwartz J.A."/>
            <person name="Shigenobu S."/>
            <person name="Lundholm N."/>
            <person name="Nishiyama T."/>
            <person name="Yang H."/>
            <person name="Hasebe M."/>
            <person name="Li S."/>
            <person name="Pierce S.K."/>
            <person name="Wang J."/>
        </authorList>
    </citation>
    <scope>NUCLEOTIDE SEQUENCE [LARGE SCALE GENOMIC DNA]</scope>
    <source>
        <strain evidence="3">EC2010</strain>
        <tissue evidence="3">Whole organism of an adult</tissue>
    </source>
</reference>
<dbReference type="InterPro" id="IPR011322">
    <property type="entry name" value="N-reg_PII-like_a/b"/>
</dbReference>
<feature type="transmembrane region" description="Helical" evidence="2">
    <location>
        <begin position="26"/>
        <end position="45"/>
    </location>
</feature>
<dbReference type="Gene3D" id="3.30.70.120">
    <property type="match status" value="1"/>
</dbReference>
<gene>
    <name evidence="3" type="ORF">EGW08_003954</name>
</gene>
<dbReference type="InterPro" id="IPR004323">
    <property type="entry name" value="Ion_tolerance_CutA"/>
</dbReference>
<evidence type="ECO:0000256" key="2">
    <source>
        <dbReference type="SAM" id="Phobius"/>
    </source>
</evidence>
<dbReference type="GO" id="GO:0010038">
    <property type="term" value="P:response to metal ion"/>
    <property type="evidence" value="ECO:0007669"/>
    <property type="project" value="InterPro"/>
</dbReference>
<accession>A0A3S1ACG8</accession>
<organism evidence="3 4">
    <name type="scientific">Elysia chlorotica</name>
    <name type="common">Eastern emerald elysia</name>
    <name type="synonym">Sea slug</name>
    <dbReference type="NCBI Taxonomy" id="188477"/>
    <lineage>
        <taxon>Eukaryota</taxon>
        <taxon>Metazoa</taxon>
        <taxon>Spiralia</taxon>
        <taxon>Lophotrochozoa</taxon>
        <taxon>Mollusca</taxon>
        <taxon>Gastropoda</taxon>
        <taxon>Heterobranchia</taxon>
        <taxon>Euthyneura</taxon>
        <taxon>Panpulmonata</taxon>
        <taxon>Sacoglossa</taxon>
        <taxon>Placobranchoidea</taxon>
        <taxon>Plakobranchidae</taxon>
        <taxon>Elysia</taxon>
    </lineage>
</organism>
<keyword evidence="4" id="KW-1185">Reference proteome</keyword>
<dbReference type="AlphaFoldDB" id="A0A3S1ACG8"/>
<keyword evidence="2" id="KW-1133">Transmembrane helix</keyword>
<dbReference type="Proteomes" id="UP000271974">
    <property type="component" value="Unassembled WGS sequence"/>
</dbReference>
<feature type="non-terminal residue" evidence="3">
    <location>
        <position position="1"/>
    </location>
</feature>
<dbReference type="EMBL" id="RQTK01000087">
    <property type="protein sequence ID" value="RUS88316.1"/>
    <property type="molecule type" value="Genomic_DNA"/>
</dbReference>
<dbReference type="OrthoDB" id="2017693at2759"/>
<dbReference type="SUPFAM" id="SSF54913">
    <property type="entry name" value="GlnB-like"/>
    <property type="match status" value="1"/>
</dbReference>
<evidence type="ECO:0000313" key="3">
    <source>
        <dbReference type="EMBL" id="RUS88316.1"/>
    </source>
</evidence>
<comment type="caution">
    <text evidence="3">The sequence shown here is derived from an EMBL/GenBank/DDBJ whole genome shotgun (WGS) entry which is preliminary data.</text>
</comment>
<dbReference type="PANTHER" id="PTHR23419:SF8">
    <property type="entry name" value="FI09726P"/>
    <property type="match status" value="1"/>
</dbReference>
<evidence type="ECO:0000256" key="1">
    <source>
        <dbReference type="ARBA" id="ARBA00010169"/>
    </source>
</evidence>
<evidence type="ECO:0000313" key="4">
    <source>
        <dbReference type="Proteomes" id="UP000271974"/>
    </source>
</evidence>
<dbReference type="PANTHER" id="PTHR23419">
    <property type="entry name" value="DIVALENT CATION TOLERANCE CUTA-RELATED"/>
    <property type="match status" value="1"/>
</dbReference>